<protein>
    <recommendedName>
        <fullName evidence="4">Translin-associated factor X-interacting protein 1 N-terminal domain-containing protein</fullName>
    </recommendedName>
</protein>
<dbReference type="Proteomes" id="UP001515480">
    <property type="component" value="Unassembled WGS sequence"/>
</dbReference>
<keyword evidence="3" id="KW-1185">Reference proteome</keyword>
<evidence type="ECO:0000313" key="2">
    <source>
        <dbReference type="EMBL" id="KAL1530223.1"/>
    </source>
</evidence>
<proteinExistence type="predicted"/>
<gene>
    <name evidence="2" type="ORF">AB1Y20_001138</name>
</gene>
<dbReference type="AlphaFoldDB" id="A0AB34K6W6"/>
<feature type="region of interest" description="Disordered" evidence="1">
    <location>
        <begin position="318"/>
        <end position="342"/>
    </location>
</feature>
<sequence>MSAMLSSTTPGVRSSPNLSHNAPVRCTTSASTSLLAEPAPNGGWTMPPATPPRGGTANSRSAVRSPSLPARLLEQRARVLGAHHENVLNAAALLKVDRRQRTFAALAHDTACLQQMAAVLSQRLAMAAKESMVGLVEETQLYAVCMEELAVQISIHSMPLSEVASSLYRGFTLLFKRALEHEKARLAKEREAHAVTRENLAQALRQGRESREEAAKSEGKLSVLRAAFDEKDRELTHAQDLYRQTRSQARRMRKLLDGYVHSTGSTKEPTFEDTPLKVLTDSVAKVDETAEEAERASEEIGRTVDTLHLMARALTMHSGKRRKEEAGVQTDAEDADTAGGQKPFELQRDKSALVGAKQASAMSKMRRRAIEGTITVYKGASLLPRALAQKVTFFLLTSDPAVIEAVIDDRSRSDTELSSPLAEHMYNVYLRLYGVKKLSEGHIASLLLTTLQMAEEGDERMVLFTSMLGLISDPMEERDAQLVNLLYYELAGVAASSESDAPERVSVRALRNFSPLAAPSPPC</sequence>
<evidence type="ECO:0000313" key="3">
    <source>
        <dbReference type="Proteomes" id="UP001515480"/>
    </source>
</evidence>
<accession>A0AB34K6W6</accession>
<dbReference type="EMBL" id="JBGBPQ010000001">
    <property type="protein sequence ID" value="KAL1530223.1"/>
    <property type="molecule type" value="Genomic_DNA"/>
</dbReference>
<feature type="compositionally biased region" description="Polar residues" evidence="1">
    <location>
        <begin position="1"/>
        <end position="34"/>
    </location>
</feature>
<reference evidence="2 3" key="1">
    <citation type="journal article" date="2024" name="Science">
        <title>Giant polyketide synthase enzymes in the biosynthesis of giant marine polyether toxins.</title>
        <authorList>
            <person name="Fallon T.R."/>
            <person name="Shende V.V."/>
            <person name="Wierzbicki I.H."/>
            <person name="Pendleton A.L."/>
            <person name="Watervoot N.F."/>
            <person name="Auber R.P."/>
            <person name="Gonzalez D.J."/>
            <person name="Wisecaver J.H."/>
            <person name="Moore B.S."/>
        </authorList>
    </citation>
    <scope>NUCLEOTIDE SEQUENCE [LARGE SCALE GENOMIC DNA]</scope>
    <source>
        <strain evidence="2 3">12B1</strain>
    </source>
</reference>
<organism evidence="2 3">
    <name type="scientific">Prymnesium parvum</name>
    <name type="common">Toxic golden alga</name>
    <dbReference type="NCBI Taxonomy" id="97485"/>
    <lineage>
        <taxon>Eukaryota</taxon>
        <taxon>Haptista</taxon>
        <taxon>Haptophyta</taxon>
        <taxon>Prymnesiophyceae</taxon>
        <taxon>Prymnesiales</taxon>
        <taxon>Prymnesiaceae</taxon>
        <taxon>Prymnesium</taxon>
    </lineage>
</organism>
<feature type="region of interest" description="Disordered" evidence="1">
    <location>
        <begin position="1"/>
        <end position="66"/>
    </location>
</feature>
<name>A0AB34K6W6_PRYPA</name>
<evidence type="ECO:0000256" key="1">
    <source>
        <dbReference type="SAM" id="MobiDB-lite"/>
    </source>
</evidence>
<evidence type="ECO:0008006" key="4">
    <source>
        <dbReference type="Google" id="ProtNLM"/>
    </source>
</evidence>
<comment type="caution">
    <text evidence="2">The sequence shown here is derived from an EMBL/GenBank/DDBJ whole genome shotgun (WGS) entry which is preliminary data.</text>
</comment>